<dbReference type="GO" id="GO:0008757">
    <property type="term" value="F:S-adenosylmethionine-dependent methyltransferase activity"/>
    <property type="evidence" value="ECO:0007669"/>
    <property type="project" value="InterPro"/>
</dbReference>
<dbReference type="InterPro" id="IPR013216">
    <property type="entry name" value="Methyltransf_11"/>
</dbReference>
<proteinExistence type="predicted"/>
<dbReference type="CDD" id="cd02440">
    <property type="entry name" value="AdoMet_MTases"/>
    <property type="match status" value="1"/>
</dbReference>
<name>A0A0S8GJM1_UNCW3</name>
<dbReference type="EMBL" id="LJUO01000021">
    <property type="protein sequence ID" value="KPK72833.1"/>
    <property type="molecule type" value="Genomic_DNA"/>
</dbReference>
<gene>
    <name evidence="2" type="ORF">AMJ87_03465</name>
</gene>
<evidence type="ECO:0000313" key="2">
    <source>
        <dbReference type="EMBL" id="KPK72833.1"/>
    </source>
</evidence>
<evidence type="ECO:0000259" key="1">
    <source>
        <dbReference type="Pfam" id="PF08241"/>
    </source>
</evidence>
<organism evidence="2 3">
    <name type="scientific">candidate division WOR_3 bacterium SM23_60</name>
    <dbReference type="NCBI Taxonomy" id="1703780"/>
    <lineage>
        <taxon>Bacteria</taxon>
        <taxon>Bacteria division WOR-3</taxon>
    </lineage>
</organism>
<dbReference type="Proteomes" id="UP000051096">
    <property type="component" value="Unassembled WGS sequence"/>
</dbReference>
<comment type="caution">
    <text evidence="2">The sequence shown here is derived from an EMBL/GenBank/DDBJ whole genome shotgun (WGS) entry which is preliminary data.</text>
</comment>
<accession>A0A0S8GJM1</accession>
<feature type="domain" description="Methyltransferase type 11" evidence="1">
    <location>
        <begin position="28"/>
        <end position="114"/>
    </location>
</feature>
<dbReference type="InterPro" id="IPR029063">
    <property type="entry name" value="SAM-dependent_MTases_sf"/>
</dbReference>
<protein>
    <recommendedName>
        <fullName evidence="1">Methyltransferase type 11 domain-containing protein</fullName>
    </recommendedName>
</protein>
<reference evidence="2 3" key="1">
    <citation type="journal article" date="2015" name="Microbiome">
        <title>Genomic resolution of linkages in carbon, nitrogen, and sulfur cycling among widespread estuary sediment bacteria.</title>
        <authorList>
            <person name="Baker B.J."/>
            <person name="Lazar C.S."/>
            <person name="Teske A.P."/>
            <person name="Dick G.J."/>
        </authorList>
    </citation>
    <scope>NUCLEOTIDE SEQUENCE [LARGE SCALE GENOMIC DNA]</scope>
    <source>
        <strain evidence="2">SM23_60</strain>
    </source>
</reference>
<dbReference type="Pfam" id="PF08241">
    <property type="entry name" value="Methyltransf_11"/>
    <property type="match status" value="1"/>
</dbReference>
<dbReference type="AlphaFoldDB" id="A0A0S8GJM1"/>
<dbReference type="SUPFAM" id="SSF53335">
    <property type="entry name" value="S-adenosyl-L-methionine-dependent methyltransferases"/>
    <property type="match status" value="1"/>
</dbReference>
<evidence type="ECO:0000313" key="3">
    <source>
        <dbReference type="Proteomes" id="UP000051096"/>
    </source>
</evidence>
<dbReference type="Gene3D" id="3.40.50.150">
    <property type="entry name" value="Vaccinia Virus protein VP39"/>
    <property type="match status" value="1"/>
</dbReference>
<sequence length="231" mass="26584">MTAFEEERKRLREKVWSFLDIKQGAKCLDVGIGHTAYSLNKLLELGLDVTSVDINLDVLNTHKTNKAHFVQCNANQLPFEENAFILSLAYFTFHEIAPALHRAAISELYRVSKKIMVVEPAIGRDPLFRRYQKLWTVAMHSIDQYEDYKPMEYWHELLQKSGTRVLTSEKLSHTVPLCGNECEEYMKGAAEEMREEGVSEEYVNRLLTLSQEITSQGMLFSDINIIVGHVK</sequence>